<dbReference type="STRING" id="1121485.GCA_000426485_01032"/>
<organism evidence="4 5">
    <name type="scientific">Dysgonomonas capnocytophagoides</name>
    <dbReference type="NCBI Taxonomy" id="45254"/>
    <lineage>
        <taxon>Bacteria</taxon>
        <taxon>Pseudomonadati</taxon>
        <taxon>Bacteroidota</taxon>
        <taxon>Bacteroidia</taxon>
        <taxon>Bacteroidales</taxon>
        <taxon>Dysgonomonadaceae</taxon>
        <taxon>Dysgonomonas</taxon>
    </lineage>
</organism>
<feature type="compositionally biased region" description="Polar residues" evidence="1">
    <location>
        <begin position="131"/>
        <end position="140"/>
    </location>
</feature>
<keyword evidence="5" id="KW-1185">Reference proteome</keyword>
<dbReference type="PANTHER" id="PTHR39196:SF1">
    <property type="entry name" value="PRIMOSOME, DNAD SUBUNIT"/>
    <property type="match status" value="1"/>
</dbReference>
<proteinExistence type="predicted"/>
<sequence length="279" mass="32471">MARPLKTGLDYFPLDVDILYDIKVRKIVKKSGEQAFSILIGLLCNIYKDKGYYAEYSDDLCFHIADTLDVSEESVNEVITKALEVGFFDMQMYERHRILTSESIQARFQSATLKRKESVINDIYWISSDNNPVNDSHNTQSKVKETKVKESTEKKSKSKEGKPEQSLTANINIDGRSYIISNRLHRLMSFMSENKPYINTLCVNNGIKNSDNLIRYLKLFFVKLENEGSAHTDTKDIKQHFANWLRLQLERDKRPSEKIKYNNKHNFAKHDNTISYSEF</sequence>
<dbReference type="InterPro" id="IPR025400">
    <property type="entry name" value="Lin1244/Lin1753-like_N"/>
</dbReference>
<comment type="caution">
    <text evidence="4">The sequence shown here is derived from an EMBL/GenBank/DDBJ whole genome shotgun (WGS) entry which is preliminary data.</text>
</comment>
<evidence type="ECO:0000259" key="2">
    <source>
        <dbReference type="Pfam" id="PF14297"/>
    </source>
</evidence>
<feature type="domain" description="Lin1244/Lin1753-like N-terminal" evidence="2">
    <location>
        <begin position="11"/>
        <end position="104"/>
    </location>
</feature>
<feature type="compositionally biased region" description="Basic and acidic residues" evidence="1">
    <location>
        <begin position="142"/>
        <end position="163"/>
    </location>
</feature>
<reference evidence="4 5" key="1">
    <citation type="submission" date="2019-03" db="EMBL/GenBank/DDBJ databases">
        <title>San Antonio Military Medical Center submission to MRSN (WRAIR), pending publication.</title>
        <authorList>
            <person name="Blyth D.M."/>
            <person name="Mccarthy S.L."/>
            <person name="Schall S.E."/>
            <person name="Stam J.A."/>
            <person name="Ong A.C."/>
            <person name="Mcgann P.T."/>
        </authorList>
    </citation>
    <scope>NUCLEOTIDE SEQUENCE [LARGE SCALE GENOMIC DNA]</scope>
    <source>
        <strain evidence="4 5">MRSN571793</strain>
    </source>
</reference>
<dbReference type="Proteomes" id="UP000297861">
    <property type="component" value="Unassembled WGS sequence"/>
</dbReference>
<evidence type="ECO:0000313" key="4">
    <source>
        <dbReference type="EMBL" id="TFD98756.1"/>
    </source>
</evidence>
<feature type="domain" description="DUF7833" evidence="3">
    <location>
        <begin position="190"/>
        <end position="246"/>
    </location>
</feature>
<feature type="region of interest" description="Disordered" evidence="1">
    <location>
        <begin position="131"/>
        <end position="167"/>
    </location>
</feature>
<dbReference type="InterPro" id="IPR057155">
    <property type="entry name" value="DUF7833"/>
</dbReference>
<evidence type="ECO:0000256" key="1">
    <source>
        <dbReference type="SAM" id="MobiDB-lite"/>
    </source>
</evidence>
<gene>
    <name evidence="4" type="ORF">E2605_01325</name>
</gene>
<dbReference type="Pfam" id="PF14297">
    <property type="entry name" value="Lin1244_N"/>
    <property type="match status" value="1"/>
</dbReference>
<protein>
    <submittedName>
        <fullName evidence="4">DUF4373 domain-containing protein</fullName>
    </submittedName>
</protein>
<dbReference type="EMBL" id="SOML01000001">
    <property type="protein sequence ID" value="TFD98756.1"/>
    <property type="molecule type" value="Genomic_DNA"/>
</dbReference>
<dbReference type="RefSeq" id="WP_134435254.1">
    <property type="nucleotide sequence ID" value="NZ_SOML01000001.1"/>
</dbReference>
<dbReference type="Pfam" id="PF25200">
    <property type="entry name" value="DUF7833"/>
    <property type="match status" value="1"/>
</dbReference>
<dbReference type="PANTHER" id="PTHR39196">
    <property type="entry name" value="PRIMOSOME, DNAD SUBUNIT"/>
    <property type="match status" value="1"/>
</dbReference>
<evidence type="ECO:0000259" key="3">
    <source>
        <dbReference type="Pfam" id="PF25200"/>
    </source>
</evidence>
<accession>A0A4Y8LDY8</accession>
<evidence type="ECO:0000313" key="5">
    <source>
        <dbReference type="Proteomes" id="UP000297861"/>
    </source>
</evidence>
<dbReference type="OrthoDB" id="1047417at2"/>
<dbReference type="AlphaFoldDB" id="A0A4Y8LDY8"/>
<name>A0A4Y8LDY8_9BACT</name>